<protein>
    <submittedName>
        <fullName evidence="1">Uncharacterized protein</fullName>
    </submittedName>
</protein>
<gene>
    <name evidence="1" type="ORF">LOY88_004065</name>
</gene>
<sequence length="704" mass="77998">MARKGYLSVIALGRSPYQPPERQSDAVLHEIVSTTNAESYVQQYDGRGHPTNLRSKASAKQFRRAKNDILSTMGIVVSGEDGRSRAAKEGQQVTLLAEENGYGMAISLADQIAMFTATWWTFALSTRLQTFTTYDQAPLTHIIRLEQRQQGLLGFYSSGMPMFMLFENIVLVRKPSYKLHCVLSVVAHEGTMLSLLQSLQLVPTYNMPSLGLFLPFGDYSLLRLPSIHVTSGQDVWNFITSLVISPFPLICLLSRARALVETNIYRFLRRRLPRPDAPDRLSFRVALEGDLVDWTMPSLSRRAEEEELRSPLSITQEFIFEAMVLQRWLLSLLSWKAWRQDKPNIDGSCPQTLHHRLPGEVNDNGPPSALGTATRNQQEGSSENLSSSHSATEWGEPNRILTGEDQRFAQSPVQLQEDYIGGSFGNDRSVTTSVLQLLPEPAFHSQQRPQSPTTTLSSRSSSAAISSPPSPHVRASLVHQESDMVTMELELLQSSQEPSVIDPTAAELLLFGHANARPHLSPPFREDLEMDHAQLPLANREGVPSNAAQINRHDVEIERAPLASHQPHRTVTISDAERDDIANHRITTLSTHAADSLACHLARMLTTMLLFPIESLALRSLAISYLSPPTSTLDLHTAAATCSQIRSLTSWFGGGSLSNKFSYIGKLGLILGLRAACHAALWAVQTTAVRTLGRRMFGWGMLQG</sequence>
<organism evidence="1">
    <name type="scientific">Ophidiomyces ophidiicola</name>
    <dbReference type="NCBI Taxonomy" id="1387563"/>
    <lineage>
        <taxon>Eukaryota</taxon>
        <taxon>Fungi</taxon>
        <taxon>Dikarya</taxon>
        <taxon>Ascomycota</taxon>
        <taxon>Pezizomycotina</taxon>
        <taxon>Eurotiomycetes</taxon>
        <taxon>Eurotiomycetidae</taxon>
        <taxon>Onygenales</taxon>
        <taxon>Onygenaceae</taxon>
        <taxon>Ophidiomyces</taxon>
    </lineage>
</organism>
<dbReference type="EMBL" id="JALBCA010000058">
    <property type="protein sequence ID" value="KAI2385448.1"/>
    <property type="molecule type" value="Genomic_DNA"/>
</dbReference>
<proteinExistence type="predicted"/>
<reference evidence="1" key="1">
    <citation type="journal article" date="2022" name="bioRxiv">
        <title>Population genetic analysis of Ophidiomyces ophidiicola, the causative agent of snake fungal disease, indicates recent introductions to the USA.</title>
        <authorList>
            <person name="Ladner J.T."/>
            <person name="Palmer J.M."/>
            <person name="Ettinger C.L."/>
            <person name="Stajich J.E."/>
            <person name="Farrell T.M."/>
            <person name="Glorioso B.M."/>
            <person name="Lawson B."/>
            <person name="Price S.J."/>
            <person name="Stengle A.G."/>
            <person name="Grear D.A."/>
            <person name="Lorch J.M."/>
        </authorList>
    </citation>
    <scope>NUCLEOTIDE SEQUENCE</scope>
    <source>
        <strain evidence="1">NWHC 24266-5</strain>
    </source>
</reference>
<name>A0ACB8UUG9_9EURO</name>
<accession>A0ACB8UUG9</accession>
<comment type="caution">
    <text evidence="1">The sequence shown here is derived from an EMBL/GenBank/DDBJ whole genome shotgun (WGS) entry which is preliminary data.</text>
</comment>
<evidence type="ECO:0000313" key="1">
    <source>
        <dbReference type="EMBL" id="KAI2385448.1"/>
    </source>
</evidence>